<comment type="caution">
    <text evidence="1">The sequence shown here is derived from an EMBL/GenBank/DDBJ whole genome shotgun (WGS) entry which is preliminary data.</text>
</comment>
<organism evidence="1 2">
    <name type="scientific">Rhizophagus irregularis</name>
    <dbReference type="NCBI Taxonomy" id="588596"/>
    <lineage>
        <taxon>Eukaryota</taxon>
        <taxon>Fungi</taxon>
        <taxon>Fungi incertae sedis</taxon>
        <taxon>Mucoromycota</taxon>
        <taxon>Glomeromycotina</taxon>
        <taxon>Glomeromycetes</taxon>
        <taxon>Glomerales</taxon>
        <taxon>Glomeraceae</taxon>
        <taxon>Rhizophagus</taxon>
    </lineage>
</organism>
<name>A0A2I1FYY2_9GLOM</name>
<accession>A0A2I1FYY2</accession>
<keyword evidence="2" id="KW-1185">Reference proteome</keyword>
<proteinExistence type="predicted"/>
<sequence>MHQLKINAAQNGIYWSGYKNLEHLLNGSLQGFLIHTSTLYDKLFYKELSDEFWLTELQI</sequence>
<reference evidence="1 2" key="1">
    <citation type="submission" date="2015-10" db="EMBL/GenBank/DDBJ databases">
        <title>Genome analyses suggest a sexual origin of heterokaryosis in a supposedly ancient asexual fungus.</title>
        <authorList>
            <person name="Ropars J."/>
            <person name="Sedzielewska K."/>
            <person name="Noel J."/>
            <person name="Charron P."/>
            <person name="Farinelli L."/>
            <person name="Marton T."/>
            <person name="Kruger M."/>
            <person name="Pelin A."/>
            <person name="Brachmann A."/>
            <person name="Corradi N."/>
        </authorList>
    </citation>
    <scope>NUCLEOTIDE SEQUENCE [LARGE SCALE GENOMIC DNA]</scope>
    <source>
        <strain evidence="1 2">A4</strain>
    </source>
</reference>
<protein>
    <submittedName>
        <fullName evidence="1">Uncharacterized protein</fullName>
    </submittedName>
</protein>
<evidence type="ECO:0000313" key="2">
    <source>
        <dbReference type="Proteomes" id="UP000234323"/>
    </source>
</evidence>
<dbReference type="Proteomes" id="UP000234323">
    <property type="component" value="Unassembled WGS sequence"/>
</dbReference>
<evidence type="ECO:0000313" key="1">
    <source>
        <dbReference type="EMBL" id="PKY39563.1"/>
    </source>
</evidence>
<gene>
    <name evidence="1" type="ORF">RhiirA4_393637</name>
</gene>
<dbReference type="EMBL" id="LLXI01000067">
    <property type="protein sequence ID" value="PKY39563.1"/>
    <property type="molecule type" value="Genomic_DNA"/>
</dbReference>
<dbReference type="VEuPathDB" id="FungiDB:RhiirFUN_019287"/>
<dbReference type="AlphaFoldDB" id="A0A2I1FYY2"/>